<keyword evidence="2" id="KW-1185">Reference proteome</keyword>
<accession>A0A378I111</accession>
<dbReference type="InterPro" id="IPR036291">
    <property type="entry name" value="NAD(P)-bd_dom_sf"/>
</dbReference>
<dbReference type="InterPro" id="IPR002347">
    <property type="entry name" value="SDR_fam"/>
</dbReference>
<dbReference type="InterPro" id="IPR052184">
    <property type="entry name" value="SDR_enzymes"/>
</dbReference>
<dbReference type="Gene3D" id="3.40.50.720">
    <property type="entry name" value="NAD(P)-binding Rossmann-like Domain"/>
    <property type="match status" value="1"/>
</dbReference>
<dbReference type="Pfam" id="PF00106">
    <property type="entry name" value="adh_short"/>
    <property type="match status" value="1"/>
</dbReference>
<dbReference type="RefSeq" id="WP_115302590.1">
    <property type="nucleotide sequence ID" value="NZ_CAAAHO010000001.1"/>
</dbReference>
<dbReference type="PANTHER" id="PTHR45458:SF1">
    <property type="entry name" value="SHORT CHAIN DEHYDROGENASE"/>
    <property type="match status" value="1"/>
</dbReference>
<dbReference type="Proteomes" id="UP000254968">
    <property type="component" value="Unassembled WGS sequence"/>
</dbReference>
<name>A0A378I111_9GAMM</name>
<dbReference type="EMBL" id="UGNV01000001">
    <property type="protein sequence ID" value="STX28878.1"/>
    <property type="molecule type" value="Genomic_DNA"/>
</dbReference>
<dbReference type="PRINTS" id="PR00081">
    <property type="entry name" value="GDHRDH"/>
</dbReference>
<dbReference type="OrthoDB" id="9810734at2"/>
<dbReference type="SUPFAM" id="SSF51735">
    <property type="entry name" value="NAD(P)-binding Rossmann-fold domains"/>
    <property type="match status" value="1"/>
</dbReference>
<sequence length="226" mass="24626">MKTALITGANKGLGLEFARQLKDKGYYILGCCRNPSEAQELKALADELIQLDVTSDKDIASLKQTLNDRPIDLLVNNAGTSGEQGVTLGNINRENFLNVININCLSVVKLSDALLTNIQASQEKSILVISSDMGSISENKRGRSYAYRASKAALNCVMRSFAIDVQDRGVHVMLINPGWVKTAMGGPNAPLDVQTSVVGILKQVEKELTHSHAERLLNYDGRVIAW</sequence>
<evidence type="ECO:0000313" key="1">
    <source>
        <dbReference type="EMBL" id="STX28878.1"/>
    </source>
</evidence>
<reference evidence="1 2" key="1">
    <citation type="submission" date="2018-06" db="EMBL/GenBank/DDBJ databases">
        <authorList>
            <consortium name="Pathogen Informatics"/>
            <person name="Doyle S."/>
        </authorList>
    </citation>
    <scope>NUCLEOTIDE SEQUENCE [LARGE SCALE GENOMIC DNA]</scope>
    <source>
        <strain evidence="1 2">NCTC13315</strain>
    </source>
</reference>
<proteinExistence type="predicted"/>
<protein>
    <submittedName>
        <fullName evidence="1">Oxidoreductase with NAD(P)-binding Rossmann-fold domain</fullName>
    </submittedName>
</protein>
<dbReference type="PANTHER" id="PTHR45458">
    <property type="entry name" value="SHORT-CHAIN DEHYDROGENASE/REDUCTASE SDR"/>
    <property type="match status" value="1"/>
</dbReference>
<dbReference type="AlphaFoldDB" id="A0A378I111"/>
<evidence type="ECO:0000313" key="2">
    <source>
        <dbReference type="Proteomes" id="UP000254968"/>
    </source>
</evidence>
<organism evidence="1 2">
    <name type="scientific">Legionella beliardensis</name>
    <dbReference type="NCBI Taxonomy" id="91822"/>
    <lineage>
        <taxon>Bacteria</taxon>
        <taxon>Pseudomonadati</taxon>
        <taxon>Pseudomonadota</taxon>
        <taxon>Gammaproteobacteria</taxon>
        <taxon>Legionellales</taxon>
        <taxon>Legionellaceae</taxon>
        <taxon>Legionella</taxon>
    </lineage>
</organism>
<dbReference type="CDD" id="cd05325">
    <property type="entry name" value="carb_red_sniffer_like_SDR_c"/>
    <property type="match status" value="1"/>
</dbReference>
<dbReference type="GO" id="GO:0016616">
    <property type="term" value="F:oxidoreductase activity, acting on the CH-OH group of donors, NAD or NADP as acceptor"/>
    <property type="evidence" value="ECO:0007669"/>
    <property type="project" value="TreeGrafter"/>
</dbReference>
<gene>
    <name evidence="1" type="primary">ybbO_2</name>
    <name evidence="1" type="ORF">NCTC13315_01412</name>
</gene>